<sequence length="270" mass="30327">MWCKFREIMHAMWKPQKFKAIYLLATVYVLTLTLPSAAAVYWAFGDQLLNHSNAFALFPRSHMRDMAVVLMLIHQACTLLITPAIMLYITPNYFITFGFACTPLYFVWEKAIGMHECKSLCKRAAARLPVVIPIWFLAIIFPFFGPINSTVGSLLVSFTVYIIPALAHIFTYKSAAARENAVEQPSKYFGGWAGAYTINVFVVVWVLVVGFGFGGWASVTNFVHQIDTFGLFTKCYQCPPQQQLLPPPPPHLLNTTALAPSPSSIHHLHH</sequence>
<feature type="transmembrane region" description="Helical" evidence="7">
    <location>
        <begin position="193"/>
        <end position="216"/>
    </location>
</feature>
<dbReference type="PANTHER" id="PTHR48017">
    <property type="entry name" value="OS05G0424000 PROTEIN-RELATED"/>
    <property type="match status" value="1"/>
</dbReference>
<dbReference type="GO" id="GO:0016020">
    <property type="term" value="C:membrane"/>
    <property type="evidence" value="ECO:0007669"/>
    <property type="project" value="UniProtKB-SubCell"/>
</dbReference>
<keyword evidence="4" id="KW-0029">Amino-acid transport</keyword>
<comment type="caution">
    <text evidence="9">The sequence shown here is derived from an EMBL/GenBank/DDBJ whole genome shotgun (WGS) entry which is preliminary data.</text>
</comment>
<dbReference type="Proteomes" id="UP001187471">
    <property type="component" value="Unassembled WGS sequence"/>
</dbReference>
<evidence type="ECO:0000256" key="6">
    <source>
        <dbReference type="ARBA" id="ARBA00023136"/>
    </source>
</evidence>
<keyword evidence="5 7" id="KW-1133">Transmembrane helix</keyword>
<proteinExistence type="predicted"/>
<organism evidence="9 10">
    <name type="scientific">Escallonia rubra</name>
    <dbReference type="NCBI Taxonomy" id="112253"/>
    <lineage>
        <taxon>Eukaryota</taxon>
        <taxon>Viridiplantae</taxon>
        <taxon>Streptophyta</taxon>
        <taxon>Embryophyta</taxon>
        <taxon>Tracheophyta</taxon>
        <taxon>Spermatophyta</taxon>
        <taxon>Magnoliopsida</taxon>
        <taxon>eudicotyledons</taxon>
        <taxon>Gunneridae</taxon>
        <taxon>Pentapetalae</taxon>
        <taxon>asterids</taxon>
        <taxon>campanulids</taxon>
        <taxon>Escalloniales</taxon>
        <taxon>Escalloniaceae</taxon>
        <taxon>Escallonia</taxon>
    </lineage>
</organism>
<evidence type="ECO:0000256" key="2">
    <source>
        <dbReference type="ARBA" id="ARBA00022448"/>
    </source>
</evidence>
<evidence type="ECO:0000256" key="4">
    <source>
        <dbReference type="ARBA" id="ARBA00022970"/>
    </source>
</evidence>
<protein>
    <recommendedName>
        <fullName evidence="8">Amino acid transporter transmembrane domain-containing protein</fullName>
    </recommendedName>
</protein>
<evidence type="ECO:0000256" key="5">
    <source>
        <dbReference type="ARBA" id="ARBA00022989"/>
    </source>
</evidence>
<evidence type="ECO:0000259" key="8">
    <source>
        <dbReference type="Pfam" id="PF01490"/>
    </source>
</evidence>
<dbReference type="EMBL" id="JAVXUO010000224">
    <property type="protein sequence ID" value="KAK2994243.1"/>
    <property type="molecule type" value="Genomic_DNA"/>
</dbReference>
<name>A0AA88UUN4_9ASTE</name>
<dbReference type="AlphaFoldDB" id="A0AA88UUN4"/>
<keyword evidence="6 7" id="KW-0472">Membrane</keyword>
<feature type="transmembrane region" description="Helical" evidence="7">
    <location>
        <begin position="93"/>
        <end position="112"/>
    </location>
</feature>
<reference evidence="9" key="1">
    <citation type="submission" date="2022-12" db="EMBL/GenBank/DDBJ databases">
        <title>Draft genome assemblies for two species of Escallonia (Escalloniales).</title>
        <authorList>
            <person name="Chanderbali A."/>
            <person name="Dervinis C."/>
            <person name="Anghel I."/>
            <person name="Soltis D."/>
            <person name="Soltis P."/>
            <person name="Zapata F."/>
        </authorList>
    </citation>
    <scope>NUCLEOTIDE SEQUENCE</scope>
    <source>
        <strain evidence="9">UCBG92.1500</strain>
        <tissue evidence="9">Leaf</tissue>
    </source>
</reference>
<gene>
    <name evidence="9" type="ORF">RJ640_029172</name>
</gene>
<evidence type="ECO:0000256" key="7">
    <source>
        <dbReference type="SAM" id="Phobius"/>
    </source>
</evidence>
<dbReference type="InterPro" id="IPR013057">
    <property type="entry name" value="AA_transpt_TM"/>
</dbReference>
<accession>A0AA88UUN4</accession>
<evidence type="ECO:0000256" key="1">
    <source>
        <dbReference type="ARBA" id="ARBA00004370"/>
    </source>
</evidence>
<evidence type="ECO:0000313" key="10">
    <source>
        <dbReference type="Proteomes" id="UP001187471"/>
    </source>
</evidence>
<evidence type="ECO:0000256" key="3">
    <source>
        <dbReference type="ARBA" id="ARBA00022692"/>
    </source>
</evidence>
<feature type="transmembrane region" description="Helical" evidence="7">
    <location>
        <begin position="151"/>
        <end position="172"/>
    </location>
</feature>
<comment type="subcellular location">
    <subcellularLocation>
        <location evidence="1">Membrane</location>
    </subcellularLocation>
</comment>
<dbReference type="Pfam" id="PF01490">
    <property type="entry name" value="Aa_trans"/>
    <property type="match status" value="1"/>
</dbReference>
<keyword evidence="3 7" id="KW-0812">Transmembrane</keyword>
<keyword evidence="2" id="KW-0813">Transport</keyword>
<feature type="transmembrane region" description="Helical" evidence="7">
    <location>
        <begin position="124"/>
        <end position="145"/>
    </location>
</feature>
<evidence type="ECO:0000313" key="9">
    <source>
        <dbReference type="EMBL" id="KAK2994243.1"/>
    </source>
</evidence>
<feature type="transmembrane region" description="Helical" evidence="7">
    <location>
        <begin position="20"/>
        <end position="44"/>
    </location>
</feature>
<feature type="domain" description="Amino acid transporter transmembrane" evidence="8">
    <location>
        <begin position="7"/>
        <end position="200"/>
    </location>
</feature>
<dbReference type="GO" id="GO:0006865">
    <property type="term" value="P:amino acid transport"/>
    <property type="evidence" value="ECO:0007669"/>
    <property type="project" value="UniProtKB-KW"/>
</dbReference>
<keyword evidence="10" id="KW-1185">Reference proteome</keyword>